<organism evidence="1">
    <name type="scientific">viral metagenome</name>
    <dbReference type="NCBI Taxonomy" id="1070528"/>
    <lineage>
        <taxon>unclassified sequences</taxon>
        <taxon>metagenomes</taxon>
        <taxon>organismal metagenomes</taxon>
    </lineage>
</organism>
<name>A0A6C0CQ89_9ZZZZ</name>
<protein>
    <recommendedName>
        <fullName evidence="2">START domain-containing protein</fullName>
    </recommendedName>
</protein>
<accession>A0A6C0CQ89</accession>
<reference evidence="1" key="1">
    <citation type="journal article" date="2020" name="Nature">
        <title>Giant virus diversity and host interactions through global metagenomics.</title>
        <authorList>
            <person name="Schulz F."/>
            <person name="Roux S."/>
            <person name="Paez-Espino D."/>
            <person name="Jungbluth S."/>
            <person name="Walsh D.A."/>
            <person name="Denef V.J."/>
            <person name="McMahon K.D."/>
            <person name="Konstantinidis K.T."/>
            <person name="Eloe-Fadrosh E.A."/>
            <person name="Kyrpides N.C."/>
            <person name="Woyke T."/>
        </authorList>
    </citation>
    <scope>NUCLEOTIDE SEQUENCE</scope>
    <source>
        <strain evidence="1">GVMAG-M-3300021425-30</strain>
    </source>
</reference>
<sequence>MAYNKIICSKHDVLLGMIKSDTNEEEVSFTLEFDLHNNNIDLHNVVSFKLYELINAVNKDVVDDVVFSTHPDEGKNYIESLVVLKRFGEEFGIPQKYIYSKTTMIVDNEDTVRFIAEQLPCPKNITLPNNCQPVSAGKSTLKIVVNNSTQAKVRYDFNLKLDDNVPKYMEKMPGLLMKKMFLRLKTFIENLA</sequence>
<dbReference type="AlphaFoldDB" id="A0A6C0CQ89"/>
<dbReference type="EMBL" id="MN739467">
    <property type="protein sequence ID" value="QHT06292.1"/>
    <property type="molecule type" value="Genomic_DNA"/>
</dbReference>
<evidence type="ECO:0000313" key="1">
    <source>
        <dbReference type="EMBL" id="QHT06292.1"/>
    </source>
</evidence>
<proteinExistence type="predicted"/>
<evidence type="ECO:0008006" key="2">
    <source>
        <dbReference type="Google" id="ProtNLM"/>
    </source>
</evidence>